<dbReference type="OrthoDB" id="5985073at2759"/>
<evidence type="ECO:0000313" key="6">
    <source>
        <dbReference type="EMBL" id="KEQ92425.1"/>
    </source>
</evidence>
<keyword evidence="2" id="KW-0843">Virulence</keyword>
<dbReference type="InParanoid" id="A0A074Y3X4"/>
<organism evidence="6 7">
    <name type="scientific">Aureobasidium subglaciale (strain EXF-2481)</name>
    <name type="common">Aureobasidium pullulans var. subglaciale</name>
    <dbReference type="NCBI Taxonomy" id="1043005"/>
    <lineage>
        <taxon>Eukaryota</taxon>
        <taxon>Fungi</taxon>
        <taxon>Dikarya</taxon>
        <taxon>Ascomycota</taxon>
        <taxon>Pezizomycotina</taxon>
        <taxon>Dothideomycetes</taxon>
        <taxon>Dothideomycetidae</taxon>
        <taxon>Dothideales</taxon>
        <taxon>Saccotheciaceae</taxon>
        <taxon>Aureobasidium</taxon>
    </lineage>
</organism>
<dbReference type="CDD" id="cd00118">
    <property type="entry name" value="LysM"/>
    <property type="match status" value="2"/>
</dbReference>
<keyword evidence="4" id="KW-0732">Signal</keyword>
<reference evidence="6 7" key="1">
    <citation type="journal article" date="2014" name="BMC Genomics">
        <title>Genome sequencing of four Aureobasidium pullulans varieties: biotechnological potential, stress tolerance, and description of new species.</title>
        <authorList>
            <person name="Gostin Ar C."/>
            <person name="Ohm R.A."/>
            <person name="Kogej T."/>
            <person name="Sonjak S."/>
            <person name="Turk M."/>
            <person name="Zajc J."/>
            <person name="Zalar P."/>
            <person name="Grube M."/>
            <person name="Sun H."/>
            <person name="Han J."/>
            <person name="Sharma A."/>
            <person name="Chiniquy J."/>
            <person name="Ngan C.Y."/>
            <person name="Lipzen A."/>
            <person name="Barry K."/>
            <person name="Grigoriev I.V."/>
            <person name="Gunde-Cimerman N."/>
        </authorList>
    </citation>
    <scope>NUCLEOTIDE SEQUENCE [LARGE SCALE GENOMIC DNA]</scope>
    <source>
        <strain evidence="6 7">EXF-2481</strain>
    </source>
</reference>
<feature type="region of interest" description="Disordered" evidence="3">
    <location>
        <begin position="444"/>
        <end position="486"/>
    </location>
</feature>
<dbReference type="AlphaFoldDB" id="A0A074Y3X4"/>
<dbReference type="PANTHER" id="PTHR34997">
    <property type="entry name" value="AM15"/>
    <property type="match status" value="1"/>
</dbReference>
<dbReference type="Pfam" id="PF01476">
    <property type="entry name" value="LysM"/>
    <property type="match status" value="2"/>
</dbReference>
<dbReference type="RefSeq" id="XP_013341037.1">
    <property type="nucleotide sequence ID" value="XM_013485583.1"/>
</dbReference>
<dbReference type="SMART" id="SM00257">
    <property type="entry name" value="LysM"/>
    <property type="match status" value="3"/>
</dbReference>
<evidence type="ECO:0000256" key="2">
    <source>
        <dbReference type="ARBA" id="ARBA00023026"/>
    </source>
</evidence>
<dbReference type="GO" id="GO:0008061">
    <property type="term" value="F:chitin binding"/>
    <property type="evidence" value="ECO:0007669"/>
    <property type="project" value="UniProtKB-KW"/>
</dbReference>
<dbReference type="InterPro" id="IPR052210">
    <property type="entry name" value="LysM1-like"/>
</dbReference>
<dbReference type="InterPro" id="IPR036779">
    <property type="entry name" value="LysM_dom_sf"/>
</dbReference>
<sequence length="529" mass="57929">MLSTMRSFSQSVLLASTLLTATCQLSAATDSVLERDVDADVLVARSEFLGFSMYKKGEVEATDLPSSCKTALTQKVLCDNQIADYGGELQWRGYVFTEITSYESVCDASCGDSIRSYFDGVAKECAGLKVFDQINTFKAGRLLEGWTETCYYDPESGRNCNEIIDGFSGDFEDVYNMPLDEMCSFCYVEHYRIMQKSPYSAYDAFYEHNLQMINEKCGLNNPTEVPFPLDPPQEQDLHCSSKIYHLIQAGETCTSIAKDYDVPEHLILDSYSFQYGGWTYEVGCDEFRAGLKMCIPEKDYCETHYYHTSKEGDTCASIAKAYGVASYDLTYQNEGKINDCNSIPPGLTLCMPPACDTYELQAGDTCHDLEIRFNITSPELLGYNGWINDDCSNLDTGRMNDGGIVCSSIPIYGDGEDYTAPDDGTSSEDEVASSTVFMTSITRSSPSEATTAAVTDGHTRPTGSVGDVAKTSSEPSGGKITAQTTGASAAATTTNASTDRVSAAMMMMHVSKWQIIALAFTATLFSYTL</sequence>
<feature type="domain" description="LysM" evidence="5">
    <location>
        <begin position="356"/>
        <end position="402"/>
    </location>
</feature>
<accession>A0A074Y3X4</accession>
<evidence type="ECO:0000256" key="4">
    <source>
        <dbReference type="SAM" id="SignalP"/>
    </source>
</evidence>
<dbReference type="PANTHER" id="PTHR34997:SF16">
    <property type="entry name" value="LYSM DOMAIN-CONTAINING PROTEIN"/>
    <property type="match status" value="1"/>
</dbReference>
<dbReference type="EMBL" id="KL584770">
    <property type="protein sequence ID" value="KEQ92425.1"/>
    <property type="molecule type" value="Genomic_DNA"/>
</dbReference>
<evidence type="ECO:0000256" key="3">
    <source>
        <dbReference type="SAM" id="MobiDB-lite"/>
    </source>
</evidence>
<protein>
    <recommendedName>
        <fullName evidence="5">LysM domain-containing protein</fullName>
    </recommendedName>
</protein>
<evidence type="ECO:0000313" key="7">
    <source>
        <dbReference type="Proteomes" id="UP000030641"/>
    </source>
</evidence>
<name>A0A074Y3X4_AURSE</name>
<keyword evidence="7" id="KW-1185">Reference proteome</keyword>
<keyword evidence="1" id="KW-0147">Chitin-binding</keyword>
<feature type="signal peptide" evidence="4">
    <location>
        <begin position="1"/>
        <end position="28"/>
    </location>
</feature>
<feature type="compositionally biased region" description="Polar residues" evidence="3">
    <location>
        <begin position="444"/>
        <end position="453"/>
    </location>
</feature>
<proteinExistence type="predicted"/>
<evidence type="ECO:0000256" key="1">
    <source>
        <dbReference type="ARBA" id="ARBA00022669"/>
    </source>
</evidence>
<evidence type="ECO:0000259" key="5">
    <source>
        <dbReference type="PROSITE" id="PS51782"/>
    </source>
</evidence>
<dbReference type="SUPFAM" id="SSF54106">
    <property type="entry name" value="LysM domain"/>
    <property type="match status" value="1"/>
</dbReference>
<dbReference type="PROSITE" id="PS51782">
    <property type="entry name" value="LYSM"/>
    <property type="match status" value="2"/>
</dbReference>
<dbReference type="HOGENOM" id="CLU_514787_0_0_1"/>
<feature type="domain" description="LysM" evidence="5">
    <location>
        <begin position="305"/>
        <end position="351"/>
    </location>
</feature>
<dbReference type="InterPro" id="IPR018392">
    <property type="entry name" value="LysM"/>
</dbReference>
<dbReference type="Proteomes" id="UP000030641">
    <property type="component" value="Unassembled WGS sequence"/>
</dbReference>
<dbReference type="GeneID" id="25372197"/>
<feature type="chain" id="PRO_5001702859" description="LysM domain-containing protein" evidence="4">
    <location>
        <begin position="29"/>
        <end position="529"/>
    </location>
</feature>
<gene>
    <name evidence="6" type="ORF">AUEXF2481DRAFT_91174</name>
</gene>
<dbReference type="Gene3D" id="3.10.350.10">
    <property type="entry name" value="LysM domain"/>
    <property type="match status" value="2"/>
</dbReference>
<dbReference type="STRING" id="1043005.A0A074Y3X4"/>